<dbReference type="SUPFAM" id="SSF54001">
    <property type="entry name" value="Cysteine proteinases"/>
    <property type="match status" value="1"/>
</dbReference>
<dbReference type="RefSeq" id="WP_237248856.1">
    <property type="nucleotide sequence ID" value="NZ_JACBZP010000001.1"/>
</dbReference>
<dbReference type="InterPro" id="IPR000064">
    <property type="entry name" value="NLP_P60_dom"/>
</dbReference>
<proteinExistence type="inferred from homology"/>
<protein>
    <submittedName>
        <fullName evidence="7">Cell wall-associated NlpC family hydrolase</fullName>
    </submittedName>
</protein>
<dbReference type="AlphaFoldDB" id="A0A7Z0D1D3"/>
<feature type="region of interest" description="Disordered" evidence="5">
    <location>
        <begin position="109"/>
        <end position="174"/>
    </location>
</feature>
<evidence type="ECO:0000256" key="1">
    <source>
        <dbReference type="ARBA" id="ARBA00007074"/>
    </source>
</evidence>
<dbReference type="Pfam" id="PF00877">
    <property type="entry name" value="NLPC_P60"/>
    <property type="match status" value="1"/>
</dbReference>
<dbReference type="InterPro" id="IPR038765">
    <property type="entry name" value="Papain-like_cys_pep_sf"/>
</dbReference>
<sequence length="283" mass="28639">MSKAVTTSRHRADIPAKTPLSHLSDAVSANAGTIGRRGAVIAATGGLIVTMGLPASATEAHDNAPVKDHHATNSAAKQVVAENAALNVPKAKAAKSDSTVASATTLKFSAEAAPEPAPEPEPETTTTTTTTTTADDDTTPSTTHHSDSDSSSTASTASTASSSASSSSAPSSAKGGSIVSIAARYVGVPYVYGGTTPSGWDCSGYVSYVYQQAGISIPRSSSAIRSAGTVVSASEARPGDIIWHPGHVGIYAGNGMMYDAGSPSSDTSHRSYSWMGSVTFLRF</sequence>
<evidence type="ECO:0000256" key="2">
    <source>
        <dbReference type="ARBA" id="ARBA00022670"/>
    </source>
</evidence>
<evidence type="ECO:0000256" key="3">
    <source>
        <dbReference type="ARBA" id="ARBA00022801"/>
    </source>
</evidence>
<feature type="domain" description="NlpC/P60" evidence="6">
    <location>
        <begin position="172"/>
        <end position="283"/>
    </location>
</feature>
<accession>A0A7Z0D1D3</accession>
<keyword evidence="8" id="KW-1185">Reference proteome</keyword>
<dbReference type="PANTHER" id="PTHR47053">
    <property type="entry name" value="MUREIN DD-ENDOPEPTIDASE MEPH-RELATED"/>
    <property type="match status" value="1"/>
</dbReference>
<keyword evidence="2" id="KW-0645">Protease</keyword>
<dbReference type="GO" id="GO:0006508">
    <property type="term" value="P:proteolysis"/>
    <property type="evidence" value="ECO:0007669"/>
    <property type="project" value="UniProtKB-KW"/>
</dbReference>
<dbReference type="Gene3D" id="3.90.1720.10">
    <property type="entry name" value="endopeptidase domain like (from Nostoc punctiforme)"/>
    <property type="match status" value="1"/>
</dbReference>
<dbReference type="EMBL" id="JACBZP010000001">
    <property type="protein sequence ID" value="NYI65905.1"/>
    <property type="molecule type" value="Genomic_DNA"/>
</dbReference>
<evidence type="ECO:0000313" key="8">
    <source>
        <dbReference type="Proteomes" id="UP000539111"/>
    </source>
</evidence>
<evidence type="ECO:0000259" key="6">
    <source>
        <dbReference type="PROSITE" id="PS51935"/>
    </source>
</evidence>
<comment type="caution">
    <text evidence="7">The sequence shown here is derived from an EMBL/GenBank/DDBJ whole genome shotgun (WGS) entry which is preliminary data.</text>
</comment>
<comment type="similarity">
    <text evidence="1">Belongs to the peptidase C40 family.</text>
</comment>
<dbReference type="PANTHER" id="PTHR47053:SF1">
    <property type="entry name" value="MUREIN DD-ENDOPEPTIDASE MEPH-RELATED"/>
    <property type="match status" value="1"/>
</dbReference>
<name>A0A7Z0D1D3_9MICO</name>
<dbReference type="GO" id="GO:0008234">
    <property type="term" value="F:cysteine-type peptidase activity"/>
    <property type="evidence" value="ECO:0007669"/>
    <property type="project" value="UniProtKB-KW"/>
</dbReference>
<keyword evidence="3 7" id="KW-0378">Hydrolase</keyword>
<feature type="compositionally biased region" description="Low complexity" evidence="5">
    <location>
        <begin position="123"/>
        <end position="173"/>
    </location>
</feature>
<organism evidence="7 8">
    <name type="scientific">Spelaeicoccus albus</name>
    <dbReference type="NCBI Taxonomy" id="1280376"/>
    <lineage>
        <taxon>Bacteria</taxon>
        <taxon>Bacillati</taxon>
        <taxon>Actinomycetota</taxon>
        <taxon>Actinomycetes</taxon>
        <taxon>Micrococcales</taxon>
        <taxon>Brevibacteriaceae</taxon>
        <taxon>Spelaeicoccus</taxon>
    </lineage>
</organism>
<evidence type="ECO:0000256" key="5">
    <source>
        <dbReference type="SAM" id="MobiDB-lite"/>
    </source>
</evidence>
<keyword evidence="4" id="KW-0788">Thiol protease</keyword>
<reference evidence="7 8" key="1">
    <citation type="submission" date="2020-07" db="EMBL/GenBank/DDBJ databases">
        <title>Sequencing the genomes of 1000 actinobacteria strains.</title>
        <authorList>
            <person name="Klenk H.-P."/>
        </authorList>
    </citation>
    <scope>NUCLEOTIDE SEQUENCE [LARGE SCALE GENOMIC DNA]</scope>
    <source>
        <strain evidence="7 8">DSM 26341</strain>
    </source>
</reference>
<evidence type="ECO:0000313" key="7">
    <source>
        <dbReference type="EMBL" id="NYI65905.1"/>
    </source>
</evidence>
<dbReference type="PROSITE" id="PS51935">
    <property type="entry name" value="NLPC_P60"/>
    <property type="match status" value="1"/>
</dbReference>
<dbReference type="Proteomes" id="UP000539111">
    <property type="component" value="Unassembled WGS sequence"/>
</dbReference>
<dbReference type="InterPro" id="IPR051202">
    <property type="entry name" value="Peptidase_C40"/>
</dbReference>
<gene>
    <name evidence="7" type="ORF">BJY26_000211</name>
</gene>
<evidence type="ECO:0000256" key="4">
    <source>
        <dbReference type="ARBA" id="ARBA00022807"/>
    </source>
</evidence>